<evidence type="ECO:0000313" key="1">
    <source>
        <dbReference type="EMBL" id="KZD02961.1"/>
    </source>
</evidence>
<gene>
    <name evidence="1" type="ORF">AUP40_18915</name>
</gene>
<accession>A0ABR5Y198</accession>
<sequence length="63" mass="7147">MKDAGFDTHHARTRINHGVLPATDTLNRDDHSINANSDKVASSLSFPTIIARYFIELYFLWNA</sequence>
<name>A0ABR5Y198_9PROT</name>
<proteinExistence type="predicted"/>
<dbReference type="Proteomes" id="UP000076167">
    <property type="component" value="Unassembled WGS sequence"/>
</dbReference>
<protein>
    <submittedName>
        <fullName evidence="1">Uncharacterized protein</fullName>
    </submittedName>
</protein>
<evidence type="ECO:0000313" key="2">
    <source>
        <dbReference type="Proteomes" id="UP000076167"/>
    </source>
</evidence>
<reference evidence="1 2" key="1">
    <citation type="submission" date="2015-12" db="EMBL/GenBank/DDBJ databases">
        <title>Genome sequence of Thalassospira xiamenensis MCCC 1A03005.</title>
        <authorList>
            <person name="Lu L."/>
            <person name="Lai Q."/>
            <person name="Shao Z."/>
            <person name="Qian P."/>
        </authorList>
    </citation>
    <scope>NUCLEOTIDE SEQUENCE [LARGE SCALE GENOMIC DNA]</scope>
    <source>
        <strain evidence="1 2">MCCC 1A03005</strain>
    </source>
</reference>
<comment type="caution">
    <text evidence="1">The sequence shown here is derived from an EMBL/GenBank/DDBJ whole genome shotgun (WGS) entry which is preliminary data.</text>
</comment>
<keyword evidence="2" id="KW-1185">Reference proteome</keyword>
<organism evidence="1 2">
    <name type="scientific">Thalassospira xiamenensis</name>
    <dbReference type="NCBI Taxonomy" id="220697"/>
    <lineage>
        <taxon>Bacteria</taxon>
        <taxon>Pseudomonadati</taxon>
        <taxon>Pseudomonadota</taxon>
        <taxon>Alphaproteobacteria</taxon>
        <taxon>Rhodospirillales</taxon>
        <taxon>Thalassospiraceae</taxon>
        <taxon>Thalassospira</taxon>
    </lineage>
</organism>
<dbReference type="EMBL" id="LPXL01000030">
    <property type="protein sequence ID" value="KZD02961.1"/>
    <property type="molecule type" value="Genomic_DNA"/>
</dbReference>